<organism evidence="2 3">
    <name type="scientific">Sphingomonas telluris</name>
    <dbReference type="NCBI Taxonomy" id="2907998"/>
    <lineage>
        <taxon>Bacteria</taxon>
        <taxon>Pseudomonadati</taxon>
        <taxon>Pseudomonadota</taxon>
        <taxon>Alphaproteobacteria</taxon>
        <taxon>Sphingomonadales</taxon>
        <taxon>Sphingomonadaceae</taxon>
        <taxon>Sphingomonas</taxon>
    </lineage>
</organism>
<evidence type="ECO:0000313" key="2">
    <source>
        <dbReference type="EMBL" id="MCH8615258.1"/>
    </source>
</evidence>
<dbReference type="InterPro" id="IPR036812">
    <property type="entry name" value="NAD(P)_OxRdtase_dom_sf"/>
</dbReference>
<dbReference type="InterPro" id="IPR023210">
    <property type="entry name" value="NADP_OxRdtase_dom"/>
</dbReference>
<comment type="caution">
    <text evidence="2">The sequence shown here is derived from an EMBL/GenBank/DDBJ whole genome shotgun (WGS) entry which is preliminary data.</text>
</comment>
<dbReference type="EMBL" id="JAKZHW010000001">
    <property type="protein sequence ID" value="MCH8615258.1"/>
    <property type="molecule type" value="Genomic_DNA"/>
</dbReference>
<keyword evidence="3" id="KW-1185">Reference proteome</keyword>
<dbReference type="Gene3D" id="3.20.20.100">
    <property type="entry name" value="NADP-dependent oxidoreductase domain"/>
    <property type="match status" value="1"/>
</dbReference>
<sequence length="310" mass="33600">MDTVRLGRSQLISSVIGLGGGSSGRFGLAKGGTKSDAVRLIRTALDLGITHFDGAGLAGGVDELLVEGLAGRRQGILLATKVHLGIDPPFASGKSAQRLSSWTARRSGLVCSAATLRKRVERTLRSLKTDRVDVLYLHAVSPRQYALVAERILPELLRLREEGKVQAIGITEAFLKDPKHRMLEAAVTDANLDVVMVGFNFRNASAGEHVIPAAAKADMGTVGMFALRGLFRRKARHIETFTREIAEAGAFDLADLAYRYCRHHSGLNVVLTGTGNPEHLRQNVRSALAPPLSEQVLAHLKKHVREDDPR</sequence>
<evidence type="ECO:0000313" key="3">
    <source>
        <dbReference type="Proteomes" id="UP001203058"/>
    </source>
</evidence>
<gene>
    <name evidence="2" type="ORF">LZ016_03950</name>
</gene>
<dbReference type="RefSeq" id="WP_241445994.1">
    <property type="nucleotide sequence ID" value="NZ_JAKZHW010000001.1"/>
</dbReference>
<dbReference type="Proteomes" id="UP001203058">
    <property type="component" value="Unassembled WGS sequence"/>
</dbReference>
<dbReference type="SUPFAM" id="SSF51430">
    <property type="entry name" value="NAD(P)-linked oxidoreductase"/>
    <property type="match status" value="1"/>
</dbReference>
<evidence type="ECO:0000259" key="1">
    <source>
        <dbReference type="Pfam" id="PF00248"/>
    </source>
</evidence>
<dbReference type="Pfam" id="PF00248">
    <property type="entry name" value="Aldo_ket_red"/>
    <property type="match status" value="1"/>
</dbReference>
<name>A0ABS9VKL6_9SPHN</name>
<reference evidence="2 3" key="1">
    <citation type="submission" date="2022-03" db="EMBL/GenBank/DDBJ databases">
        <authorList>
            <person name="Jo J.-H."/>
            <person name="Im W.-T."/>
        </authorList>
    </citation>
    <scope>NUCLEOTIDE SEQUENCE [LARGE SCALE GENOMIC DNA]</scope>
    <source>
        <strain evidence="2 3">SM33</strain>
    </source>
</reference>
<protein>
    <submittedName>
        <fullName evidence="2">Aldo/keto reductase</fullName>
    </submittedName>
</protein>
<accession>A0ABS9VKL6</accession>
<dbReference type="InterPro" id="IPR053135">
    <property type="entry name" value="AKR2_Oxidoreductase"/>
</dbReference>
<dbReference type="PANTHER" id="PTHR43312:SF1">
    <property type="entry name" value="NADP-DEPENDENT OXIDOREDUCTASE DOMAIN-CONTAINING PROTEIN"/>
    <property type="match status" value="1"/>
</dbReference>
<feature type="domain" description="NADP-dependent oxidoreductase" evidence="1">
    <location>
        <begin position="16"/>
        <end position="304"/>
    </location>
</feature>
<proteinExistence type="predicted"/>
<dbReference type="PANTHER" id="PTHR43312">
    <property type="entry name" value="D-THREO-ALDOSE 1-DEHYDROGENASE"/>
    <property type="match status" value="1"/>
</dbReference>